<evidence type="ECO:0000256" key="1">
    <source>
        <dbReference type="SAM" id="Phobius"/>
    </source>
</evidence>
<keyword evidence="1" id="KW-0472">Membrane</keyword>
<dbReference type="Proteomes" id="UP000053927">
    <property type="component" value="Unassembled WGS sequence"/>
</dbReference>
<accession>R7RXT7</accession>
<evidence type="ECO:0008006" key="4">
    <source>
        <dbReference type="Google" id="ProtNLM"/>
    </source>
</evidence>
<keyword evidence="1" id="KW-0812">Transmembrane</keyword>
<dbReference type="OrthoDB" id="2354757at2759"/>
<feature type="transmembrane region" description="Helical" evidence="1">
    <location>
        <begin position="108"/>
        <end position="130"/>
    </location>
</feature>
<gene>
    <name evidence="2" type="ORF">STEHIDRAFT_135458</name>
</gene>
<dbReference type="KEGG" id="shs:STEHIDRAFT_135458"/>
<dbReference type="GO" id="GO:0035838">
    <property type="term" value="C:growing cell tip"/>
    <property type="evidence" value="ECO:0007669"/>
    <property type="project" value="TreeGrafter"/>
</dbReference>
<sequence length="222" mass="23662">MSARAFCIPGVVLLFCAFVLSLIVAISLPALPALDITRTHFSSGSLAAGNSSGEIGQLRVLRAYCIYDSSSGDRTCIDQGHGYAVTVSGNSSITIGSSWTRGLAVHPVATIVTFIAFLLSLSSHITVMLLSSIASGLAALLTLIAFAIDIALFVYVKHKMADLDVEEHTITGPGFWITFATFLLLLIASCTVCFGRRKERMAGATAYPSKPGVLNKLAFWRR</sequence>
<keyword evidence="3" id="KW-1185">Reference proteome</keyword>
<dbReference type="GeneID" id="18798436"/>
<dbReference type="AlphaFoldDB" id="R7RXT7"/>
<protein>
    <recommendedName>
        <fullName evidence="4">Pali-domain-containing protein</fullName>
    </recommendedName>
</protein>
<evidence type="ECO:0000313" key="2">
    <source>
        <dbReference type="EMBL" id="EIM80149.1"/>
    </source>
</evidence>
<keyword evidence="1" id="KW-1133">Transmembrane helix</keyword>
<dbReference type="InterPro" id="IPR009571">
    <property type="entry name" value="SUR7/Rim9-like_fungi"/>
</dbReference>
<feature type="transmembrane region" description="Helical" evidence="1">
    <location>
        <begin position="137"/>
        <end position="155"/>
    </location>
</feature>
<dbReference type="OMA" id="FAGCTVC"/>
<feature type="transmembrane region" description="Helical" evidence="1">
    <location>
        <begin position="175"/>
        <end position="194"/>
    </location>
</feature>
<dbReference type="GO" id="GO:0032153">
    <property type="term" value="C:cell division site"/>
    <property type="evidence" value="ECO:0007669"/>
    <property type="project" value="TreeGrafter"/>
</dbReference>
<dbReference type="RefSeq" id="XP_007310761.1">
    <property type="nucleotide sequence ID" value="XM_007310699.1"/>
</dbReference>
<dbReference type="PANTHER" id="PTHR28013">
    <property type="entry name" value="PROTEIN DCV1-RELATED"/>
    <property type="match status" value="1"/>
</dbReference>
<dbReference type="eggNOG" id="ENOG502SI5U">
    <property type="taxonomic scope" value="Eukaryota"/>
</dbReference>
<dbReference type="Pfam" id="PF06687">
    <property type="entry name" value="SUR7"/>
    <property type="match status" value="1"/>
</dbReference>
<dbReference type="EMBL" id="JH687399">
    <property type="protein sequence ID" value="EIM80149.1"/>
    <property type="molecule type" value="Genomic_DNA"/>
</dbReference>
<evidence type="ECO:0000313" key="3">
    <source>
        <dbReference type="Proteomes" id="UP000053927"/>
    </source>
</evidence>
<dbReference type="GO" id="GO:0005886">
    <property type="term" value="C:plasma membrane"/>
    <property type="evidence" value="ECO:0007669"/>
    <property type="project" value="InterPro"/>
</dbReference>
<reference evidence="3" key="1">
    <citation type="journal article" date="2012" name="Science">
        <title>The Paleozoic origin of enzymatic lignin decomposition reconstructed from 31 fungal genomes.</title>
        <authorList>
            <person name="Floudas D."/>
            <person name="Binder M."/>
            <person name="Riley R."/>
            <person name="Barry K."/>
            <person name="Blanchette R.A."/>
            <person name="Henrissat B."/>
            <person name="Martinez A.T."/>
            <person name="Otillar R."/>
            <person name="Spatafora J.W."/>
            <person name="Yadav J.S."/>
            <person name="Aerts A."/>
            <person name="Benoit I."/>
            <person name="Boyd A."/>
            <person name="Carlson A."/>
            <person name="Copeland A."/>
            <person name="Coutinho P.M."/>
            <person name="de Vries R.P."/>
            <person name="Ferreira P."/>
            <person name="Findley K."/>
            <person name="Foster B."/>
            <person name="Gaskell J."/>
            <person name="Glotzer D."/>
            <person name="Gorecki P."/>
            <person name="Heitman J."/>
            <person name="Hesse C."/>
            <person name="Hori C."/>
            <person name="Igarashi K."/>
            <person name="Jurgens J.A."/>
            <person name="Kallen N."/>
            <person name="Kersten P."/>
            <person name="Kohler A."/>
            <person name="Kuees U."/>
            <person name="Kumar T.K.A."/>
            <person name="Kuo A."/>
            <person name="LaButti K."/>
            <person name="Larrondo L.F."/>
            <person name="Lindquist E."/>
            <person name="Ling A."/>
            <person name="Lombard V."/>
            <person name="Lucas S."/>
            <person name="Lundell T."/>
            <person name="Martin R."/>
            <person name="McLaughlin D.J."/>
            <person name="Morgenstern I."/>
            <person name="Morin E."/>
            <person name="Murat C."/>
            <person name="Nagy L.G."/>
            <person name="Nolan M."/>
            <person name="Ohm R.A."/>
            <person name="Patyshakuliyeva A."/>
            <person name="Rokas A."/>
            <person name="Ruiz-Duenas F.J."/>
            <person name="Sabat G."/>
            <person name="Salamov A."/>
            <person name="Samejima M."/>
            <person name="Schmutz J."/>
            <person name="Slot J.C."/>
            <person name="St John F."/>
            <person name="Stenlid J."/>
            <person name="Sun H."/>
            <person name="Sun S."/>
            <person name="Syed K."/>
            <person name="Tsang A."/>
            <person name="Wiebenga A."/>
            <person name="Young D."/>
            <person name="Pisabarro A."/>
            <person name="Eastwood D.C."/>
            <person name="Martin F."/>
            <person name="Cullen D."/>
            <person name="Grigoriev I.V."/>
            <person name="Hibbett D.S."/>
        </authorList>
    </citation>
    <scope>NUCLEOTIDE SEQUENCE [LARGE SCALE GENOMIC DNA]</scope>
    <source>
        <strain evidence="3">FP-91666</strain>
    </source>
</reference>
<dbReference type="PANTHER" id="PTHR28013:SF4">
    <property type="entry name" value="MARVEL DOMAIN-CONTAINING PROTEIN"/>
    <property type="match status" value="1"/>
</dbReference>
<proteinExistence type="predicted"/>
<dbReference type="InterPro" id="IPR051380">
    <property type="entry name" value="pH-response_reg_palI/RIM9"/>
</dbReference>
<organism evidence="2 3">
    <name type="scientific">Stereum hirsutum (strain FP-91666)</name>
    <name type="common">White-rot fungus</name>
    <dbReference type="NCBI Taxonomy" id="721885"/>
    <lineage>
        <taxon>Eukaryota</taxon>
        <taxon>Fungi</taxon>
        <taxon>Dikarya</taxon>
        <taxon>Basidiomycota</taxon>
        <taxon>Agaricomycotina</taxon>
        <taxon>Agaricomycetes</taxon>
        <taxon>Russulales</taxon>
        <taxon>Stereaceae</taxon>
        <taxon>Stereum</taxon>
    </lineage>
</organism>
<name>R7RXT7_STEHR</name>